<organism evidence="8 9">
    <name type="scientific">Alkalibacillus flavidus</name>
    <dbReference type="NCBI Taxonomy" id="546021"/>
    <lineage>
        <taxon>Bacteria</taxon>
        <taxon>Bacillati</taxon>
        <taxon>Bacillota</taxon>
        <taxon>Bacilli</taxon>
        <taxon>Bacillales</taxon>
        <taxon>Bacillaceae</taxon>
        <taxon>Alkalibacillus</taxon>
    </lineage>
</organism>
<evidence type="ECO:0000256" key="5">
    <source>
        <dbReference type="ARBA" id="ARBA00023136"/>
    </source>
</evidence>
<evidence type="ECO:0000313" key="9">
    <source>
        <dbReference type="Proteomes" id="UP001549167"/>
    </source>
</evidence>
<evidence type="ECO:0000256" key="3">
    <source>
        <dbReference type="ARBA" id="ARBA00022692"/>
    </source>
</evidence>
<dbReference type="Pfam" id="PF13396">
    <property type="entry name" value="PLDc_N"/>
    <property type="match status" value="1"/>
</dbReference>
<evidence type="ECO:0000259" key="7">
    <source>
        <dbReference type="Pfam" id="PF13396"/>
    </source>
</evidence>
<keyword evidence="5 6" id="KW-0472">Membrane</keyword>
<comment type="caution">
    <text evidence="8">The sequence shown here is derived from an EMBL/GenBank/DDBJ whole genome shotgun (WGS) entry which is preliminary data.</text>
</comment>
<proteinExistence type="predicted"/>
<evidence type="ECO:0000256" key="4">
    <source>
        <dbReference type="ARBA" id="ARBA00022989"/>
    </source>
</evidence>
<dbReference type="RefSeq" id="WP_354219709.1">
    <property type="nucleotide sequence ID" value="NZ_JBEPMX010000005.1"/>
</dbReference>
<protein>
    <recommendedName>
        <fullName evidence="7">Cardiolipin synthase N-terminal domain-containing protein</fullName>
    </recommendedName>
</protein>
<feature type="domain" description="Cardiolipin synthase N-terminal" evidence="7">
    <location>
        <begin position="18"/>
        <end position="60"/>
    </location>
</feature>
<evidence type="ECO:0000256" key="2">
    <source>
        <dbReference type="ARBA" id="ARBA00022475"/>
    </source>
</evidence>
<feature type="transmembrane region" description="Helical" evidence="6">
    <location>
        <begin position="39"/>
        <end position="58"/>
    </location>
</feature>
<keyword evidence="2" id="KW-1003">Cell membrane</keyword>
<keyword evidence="4 6" id="KW-1133">Transmembrane helix</keyword>
<feature type="transmembrane region" description="Helical" evidence="6">
    <location>
        <begin position="6"/>
        <end position="27"/>
    </location>
</feature>
<comment type="subcellular location">
    <subcellularLocation>
        <location evidence="1">Cell membrane</location>
        <topology evidence="1">Multi-pass membrane protein</topology>
    </subcellularLocation>
</comment>
<dbReference type="EMBL" id="JBEPMX010000005">
    <property type="protein sequence ID" value="MET3683116.1"/>
    <property type="molecule type" value="Genomic_DNA"/>
</dbReference>
<dbReference type="Proteomes" id="UP001549167">
    <property type="component" value="Unassembled WGS sequence"/>
</dbReference>
<dbReference type="InterPro" id="IPR027379">
    <property type="entry name" value="CLS_N"/>
</dbReference>
<accession>A0ABV2KU60</accession>
<evidence type="ECO:0000313" key="8">
    <source>
        <dbReference type="EMBL" id="MET3683116.1"/>
    </source>
</evidence>
<name>A0ABV2KU60_9BACI</name>
<evidence type="ECO:0000256" key="1">
    <source>
        <dbReference type="ARBA" id="ARBA00004651"/>
    </source>
</evidence>
<evidence type="ECO:0000256" key="6">
    <source>
        <dbReference type="SAM" id="Phobius"/>
    </source>
</evidence>
<gene>
    <name evidence="8" type="ORF">ABID56_001207</name>
</gene>
<sequence>MEGMIWQLIVPLVVLQLILIIVALIDLRRVDATNGPKWLWVLIIIFGNLAGPILYFIVGRKV</sequence>
<keyword evidence="3 6" id="KW-0812">Transmembrane</keyword>
<reference evidence="8 9" key="1">
    <citation type="submission" date="2024-06" db="EMBL/GenBank/DDBJ databases">
        <title>Genomic Encyclopedia of Type Strains, Phase IV (KMG-IV): sequencing the most valuable type-strain genomes for metagenomic binning, comparative biology and taxonomic classification.</title>
        <authorList>
            <person name="Goeker M."/>
        </authorList>
    </citation>
    <scope>NUCLEOTIDE SEQUENCE [LARGE SCALE GENOMIC DNA]</scope>
    <source>
        <strain evidence="8 9">DSM 23520</strain>
    </source>
</reference>
<keyword evidence="9" id="KW-1185">Reference proteome</keyword>